<dbReference type="AlphaFoldDB" id="C4Z0X0"/>
<feature type="transmembrane region" description="Helical" evidence="1">
    <location>
        <begin position="124"/>
        <end position="143"/>
    </location>
</feature>
<dbReference type="Proteomes" id="UP000001476">
    <property type="component" value="Chromosome"/>
</dbReference>
<dbReference type="EMBL" id="CP001104">
    <property type="protein sequence ID" value="ACR72233.1"/>
    <property type="molecule type" value="Genomic_DNA"/>
</dbReference>
<dbReference type="GeneID" id="41355955"/>
<keyword evidence="1" id="KW-1133">Transmembrane helix</keyword>
<evidence type="ECO:0000313" key="3">
    <source>
        <dbReference type="Proteomes" id="UP000001476"/>
    </source>
</evidence>
<dbReference type="GO" id="GO:0015234">
    <property type="term" value="F:thiamine transmembrane transporter activity"/>
    <property type="evidence" value="ECO:0007669"/>
    <property type="project" value="InterPro"/>
</dbReference>
<dbReference type="KEGG" id="eel:EUBELI_01236"/>
<dbReference type="GO" id="GO:0005886">
    <property type="term" value="C:plasma membrane"/>
    <property type="evidence" value="ECO:0007669"/>
    <property type="project" value="InterPro"/>
</dbReference>
<name>C4Z0X0_LACE2</name>
<keyword evidence="1" id="KW-0812">Transmembrane</keyword>
<feature type="transmembrane region" description="Helical" evidence="1">
    <location>
        <begin position="186"/>
        <end position="209"/>
    </location>
</feature>
<dbReference type="RefSeq" id="WP_012739468.1">
    <property type="nucleotide sequence ID" value="NC_012778.1"/>
</dbReference>
<dbReference type="Pfam" id="PF09515">
    <property type="entry name" value="Thia_YuaJ"/>
    <property type="match status" value="1"/>
</dbReference>
<feature type="transmembrane region" description="Helical" evidence="1">
    <location>
        <begin position="155"/>
        <end position="174"/>
    </location>
</feature>
<dbReference type="Gene3D" id="1.10.1760.20">
    <property type="match status" value="1"/>
</dbReference>
<dbReference type="eggNOG" id="COG3859">
    <property type="taxonomic scope" value="Bacteria"/>
</dbReference>
<protein>
    <recommendedName>
        <fullName evidence="4">Energy-coupled thiamine transporter ThiT</fullName>
    </recommendedName>
</protein>
<sequence>MSFLVEKMVNDSGVTYSLKGAGYAVLIILCVALLIIGCVARDCNKKNNAKHIAFAAMAIALAVVTSMIRVIRLPMGGSVTLFSMLFIVLVGYWYGIKAGLTAAVAYGIIQLILDPYILNIPQVMLDYILGFGALGLSGIFTGSKHGLVKGYIAGVIGRFICSFLSGWIFFAVYTPDFFNSAVLYSIVYNASYIGLEAVITLMVISLPAVNKALVYVKNNFV</sequence>
<dbReference type="InterPro" id="IPR012651">
    <property type="entry name" value="Thia_Transptr_ThiT"/>
</dbReference>
<feature type="transmembrane region" description="Helical" evidence="1">
    <location>
        <begin position="20"/>
        <end position="40"/>
    </location>
</feature>
<keyword evidence="3" id="KW-1185">Reference proteome</keyword>
<keyword evidence="1" id="KW-0472">Membrane</keyword>
<dbReference type="STRING" id="515620.EUBELI_01236"/>
<feature type="transmembrane region" description="Helical" evidence="1">
    <location>
        <begin position="52"/>
        <end position="71"/>
    </location>
</feature>
<evidence type="ECO:0000256" key="1">
    <source>
        <dbReference type="SAM" id="Phobius"/>
    </source>
</evidence>
<reference evidence="2 3" key="1">
    <citation type="journal article" date="2009" name="Proc. Natl. Acad. Sci. U.S.A.">
        <title>Characterizing a model human gut microbiota composed of members of its two dominant bacterial phyla.</title>
        <authorList>
            <person name="Mahowald M.A."/>
            <person name="Rey F.E."/>
            <person name="Seedorf H."/>
            <person name="Turnbaugh P.J."/>
            <person name="Fulton R.S."/>
            <person name="Wollam A."/>
            <person name="Shah N."/>
            <person name="Wang C."/>
            <person name="Magrini V."/>
            <person name="Wilson R.K."/>
            <person name="Cantarel B.L."/>
            <person name="Coutinho P.M."/>
            <person name="Henrissat B."/>
            <person name="Crock L.W."/>
            <person name="Russell A."/>
            <person name="Verberkmoes N.C."/>
            <person name="Hettich R.L."/>
            <person name="Gordon J.I."/>
        </authorList>
    </citation>
    <scope>NUCLEOTIDE SEQUENCE [LARGE SCALE GENOMIC DNA]</scope>
    <source>
        <strain evidence="3">ATCC 27750 / DSM 3376 / VPI C15-48 / C15-B4</strain>
    </source>
</reference>
<evidence type="ECO:0008006" key="4">
    <source>
        <dbReference type="Google" id="ProtNLM"/>
    </source>
</evidence>
<evidence type="ECO:0000313" key="2">
    <source>
        <dbReference type="EMBL" id="ACR72233.1"/>
    </source>
</evidence>
<organism evidence="2 3">
    <name type="scientific">Lachnospira eligens (strain ATCC 27750 / DSM 3376 / VPI C15-48 / C15-B4)</name>
    <name type="common">Eubacterium eligens</name>
    <dbReference type="NCBI Taxonomy" id="515620"/>
    <lineage>
        <taxon>Bacteria</taxon>
        <taxon>Bacillati</taxon>
        <taxon>Bacillota</taxon>
        <taxon>Clostridia</taxon>
        <taxon>Lachnospirales</taxon>
        <taxon>Lachnospiraceae</taxon>
        <taxon>Lachnospira</taxon>
    </lineage>
</organism>
<accession>C4Z0X0</accession>
<dbReference type="HOGENOM" id="CLU_090959_0_0_9"/>
<proteinExistence type="predicted"/>
<gene>
    <name evidence="2" type="ordered locus">EUBELI_01236</name>
</gene>